<evidence type="ECO:0000313" key="4">
    <source>
        <dbReference type="Proteomes" id="UP000799438"/>
    </source>
</evidence>
<dbReference type="PANTHER" id="PTHR38886">
    <property type="entry name" value="SESA DOMAIN-CONTAINING PROTEIN"/>
    <property type="match status" value="1"/>
</dbReference>
<dbReference type="RefSeq" id="XP_033394162.1">
    <property type="nucleotide sequence ID" value="XM_033539298.1"/>
</dbReference>
<dbReference type="PANTHER" id="PTHR38886:SF1">
    <property type="entry name" value="NACHT-NTPASE AND P-LOOP NTPASES N-TERMINAL DOMAIN-CONTAINING PROTEIN"/>
    <property type="match status" value="1"/>
</dbReference>
<feature type="coiled-coil region" evidence="1">
    <location>
        <begin position="27"/>
        <end position="54"/>
    </location>
</feature>
<dbReference type="GeneID" id="54296794"/>
<dbReference type="Proteomes" id="UP000799438">
    <property type="component" value="Unassembled WGS sequence"/>
</dbReference>
<dbReference type="Pfam" id="PF22893">
    <property type="entry name" value="ULD_2"/>
    <property type="match status" value="1"/>
</dbReference>
<accession>A0A6A6B2N4</accession>
<keyword evidence="4" id="KW-1185">Reference proteome</keyword>
<organism evidence="3 4">
    <name type="scientific">Aplosporella prunicola CBS 121167</name>
    <dbReference type="NCBI Taxonomy" id="1176127"/>
    <lineage>
        <taxon>Eukaryota</taxon>
        <taxon>Fungi</taxon>
        <taxon>Dikarya</taxon>
        <taxon>Ascomycota</taxon>
        <taxon>Pezizomycotina</taxon>
        <taxon>Dothideomycetes</taxon>
        <taxon>Dothideomycetes incertae sedis</taxon>
        <taxon>Botryosphaeriales</taxon>
        <taxon>Aplosporellaceae</taxon>
        <taxon>Aplosporella</taxon>
    </lineage>
</organism>
<dbReference type="OrthoDB" id="3045089at2759"/>
<reference evidence="3" key="1">
    <citation type="journal article" date="2020" name="Stud. Mycol.">
        <title>101 Dothideomycetes genomes: a test case for predicting lifestyles and emergence of pathogens.</title>
        <authorList>
            <person name="Haridas S."/>
            <person name="Albert R."/>
            <person name="Binder M."/>
            <person name="Bloem J."/>
            <person name="Labutti K."/>
            <person name="Salamov A."/>
            <person name="Andreopoulos B."/>
            <person name="Baker S."/>
            <person name="Barry K."/>
            <person name="Bills G."/>
            <person name="Bluhm B."/>
            <person name="Cannon C."/>
            <person name="Castanera R."/>
            <person name="Culley D."/>
            <person name="Daum C."/>
            <person name="Ezra D."/>
            <person name="Gonzalez J."/>
            <person name="Henrissat B."/>
            <person name="Kuo A."/>
            <person name="Liang C."/>
            <person name="Lipzen A."/>
            <person name="Lutzoni F."/>
            <person name="Magnuson J."/>
            <person name="Mondo S."/>
            <person name="Nolan M."/>
            <person name="Ohm R."/>
            <person name="Pangilinan J."/>
            <person name="Park H.-J."/>
            <person name="Ramirez L."/>
            <person name="Alfaro M."/>
            <person name="Sun H."/>
            <person name="Tritt A."/>
            <person name="Yoshinaga Y."/>
            <person name="Zwiers L.-H."/>
            <person name="Turgeon B."/>
            <person name="Goodwin S."/>
            <person name="Spatafora J."/>
            <person name="Crous P."/>
            <person name="Grigoriev I."/>
        </authorList>
    </citation>
    <scope>NUCLEOTIDE SEQUENCE</scope>
    <source>
        <strain evidence="3">CBS 121167</strain>
    </source>
</reference>
<evidence type="ECO:0000256" key="1">
    <source>
        <dbReference type="SAM" id="Coils"/>
    </source>
</evidence>
<gene>
    <name evidence="3" type="ORF">K452DRAFT_276837</name>
</gene>
<dbReference type="InterPro" id="IPR054464">
    <property type="entry name" value="ULD_fung"/>
</dbReference>
<evidence type="ECO:0000313" key="3">
    <source>
        <dbReference type="EMBL" id="KAF2138449.1"/>
    </source>
</evidence>
<sequence>MSFGFSTGDIIAVGKLVADVVKSLQDSGGAKSDYQELLRELECLEQALLHLDRLQATSGTSTRDLDSIKHAALSCRYPLEAFLAKMRKYNDTLGLRPKKGALIRTNAAKLRWSLGKKEEVAKLQAYLSVHLGTINVLLSEYELEALGALSQKTEGFHMHVRATLDGVRKVVDITAGNINAQSRLVGANNSMLTTLYQLVCGELSTSFKSLLNMVSTVCLTTQQIYSVVLEIKSSLSGPDTRWTFFQDPYQVEDALGFTFPIPSEYDFHLINVIIKARFRNGPGSEYVRLGMYELLQTRDTSQAISEGTFLRPGTKIKMAIIIEMPYFGWMTATCLIPKNFSRRNTVVPGRGRIWCVIPDR</sequence>
<dbReference type="AlphaFoldDB" id="A0A6A6B2N4"/>
<evidence type="ECO:0000259" key="2">
    <source>
        <dbReference type="Pfam" id="PF22893"/>
    </source>
</evidence>
<protein>
    <recommendedName>
        <fullName evidence="2">Ubiquitin-like domain-containing protein</fullName>
    </recommendedName>
</protein>
<dbReference type="EMBL" id="ML995496">
    <property type="protein sequence ID" value="KAF2138449.1"/>
    <property type="molecule type" value="Genomic_DNA"/>
</dbReference>
<keyword evidence="1" id="KW-0175">Coiled coil</keyword>
<name>A0A6A6B2N4_9PEZI</name>
<proteinExistence type="predicted"/>
<feature type="domain" description="Ubiquitin-like" evidence="2">
    <location>
        <begin position="246"/>
        <end position="322"/>
    </location>
</feature>